<evidence type="ECO:0000259" key="5">
    <source>
        <dbReference type="PROSITE" id="PS51077"/>
    </source>
</evidence>
<dbReference type="InterPro" id="IPR036390">
    <property type="entry name" value="WH_DNA-bd_sf"/>
</dbReference>
<name>A0A7K3M067_9ACTN</name>
<dbReference type="RefSeq" id="WP_162449193.1">
    <property type="nucleotide sequence ID" value="NZ_WLZY01000001.1"/>
</dbReference>
<evidence type="ECO:0000256" key="1">
    <source>
        <dbReference type="ARBA" id="ARBA00023015"/>
    </source>
</evidence>
<dbReference type="Proteomes" id="UP000460435">
    <property type="component" value="Unassembled WGS sequence"/>
</dbReference>
<keyword evidence="3" id="KW-0804">Transcription</keyword>
<proteinExistence type="predicted"/>
<dbReference type="SUPFAM" id="SSF46785">
    <property type="entry name" value="Winged helix' DNA-binding domain"/>
    <property type="match status" value="1"/>
</dbReference>
<evidence type="ECO:0000313" key="8">
    <source>
        <dbReference type="Proteomes" id="UP000460435"/>
    </source>
</evidence>
<keyword evidence="1" id="KW-0805">Transcription regulation</keyword>
<dbReference type="InterPro" id="IPR036388">
    <property type="entry name" value="WH-like_DNA-bd_sf"/>
</dbReference>
<dbReference type="PANTHER" id="PTHR30136:SF24">
    <property type="entry name" value="HTH-TYPE TRANSCRIPTIONAL REPRESSOR ALLR"/>
    <property type="match status" value="1"/>
</dbReference>
<evidence type="ECO:0000259" key="6">
    <source>
        <dbReference type="PROSITE" id="PS51078"/>
    </source>
</evidence>
<protein>
    <submittedName>
        <fullName evidence="7">Helix-turn-helix domain-containing protein</fullName>
    </submittedName>
</protein>
<dbReference type="GO" id="GO:0003700">
    <property type="term" value="F:DNA-binding transcription factor activity"/>
    <property type="evidence" value="ECO:0007669"/>
    <property type="project" value="TreeGrafter"/>
</dbReference>
<dbReference type="Gene3D" id="3.30.450.40">
    <property type="match status" value="1"/>
</dbReference>
<evidence type="ECO:0000256" key="2">
    <source>
        <dbReference type="ARBA" id="ARBA00023125"/>
    </source>
</evidence>
<reference evidence="7 8" key="1">
    <citation type="submission" date="2019-11" db="EMBL/GenBank/DDBJ databases">
        <authorList>
            <person name="Li X.-J."/>
            <person name="Feng X.-M."/>
        </authorList>
    </citation>
    <scope>NUCLEOTIDE SEQUENCE [LARGE SCALE GENOMIC DNA]</scope>
    <source>
        <strain evidence="7 8">XMNu-373</strain>
    </source>
</reference>
<dbReference type="SUPFAM" id="SSF55781">
    <property type="entry name" value="GAF domain-like"/>
    <property type="match status" value="1"/>
</dbReference>
<dbReference type="PROSITE" id="PS51078">
    <property type="entry name" value="ICLR_ED"/>
    <property type="match status" value="1"/>
</dbReference>
<evidence type="ECO:0000313" key="7">
    <source>
        <dbReference type="EMBL" id="NDL56640.1"/>
    </source>
</evidence>
<dbReference type="Pfam" id="PF09339">
    <property type="entry name" value="HTH_IclR"/>
    <property type="match status" value="1"/>
</dbReference>
<dbReference type="PANTHER" id="PTHR30136">
    <property type="entry name" value="HELIX-TURN-HELIX TRANSCRIPTIONAL REGULATOR, ICLR FAMILY"/>
    <property type="match status" value="1"/>
</dbReference>
<dbReference type="PROSITE" id="PS51077">
    <property type="entry name" value="HTH_ICLR"/>
    <property type="match status" value="1"/>
</dbReference>
<dbReference type="GO" id="GO:0003677">
    <property type="term" value="F:DNA binding"/>
    <property type="evidence" value="ECO:0007669"/>
    <property type="project" value="UniProtKB-KW"/>
</dbReference>
<dbReference type="AlphaFoldDB" id="A0A7K3M067"/>
<evidence type="ECO:0000256" key="3">
    <source>
        <dbReference type="ARBA" id="ARBA00023163"/>
    </source>
</evidence>
<dbReference type="InterPro" id="IPR050707">
    <property type="entry name" value="HTH_MetabolicPath_Reg"/>
</dbReference>
<dbReference type="Pfam" id="PF01614">
    <property type="entry name" value="IclR_C"/>
    <property type="match status" value="1"/>
</dbReference>
<dbReference type="EMBL" id="WLZY01000001">
    <property type="protein sequence ID" value="NDL56640.1"/>
    <property type="molecule type" value="Genomic_DNA"/>
</dbReference>
<organism evidence="7 8">
    <name type="scientific">Phytoactinopolyspora mesophila</name>
    <dbReference type="NCBI Taxonomy" id="2650750"/>
    <lineage>
        <taxon>Bacteria</taxon>
        <taxon>Bacillati</taxon>
        <taxon>Actinomycetota</taxon>
        <taxon>Actinomycetes</taxon>
        <taxon>Jiangellales</taxon>
        <taxon>Jiangellaceae</taxon>
        <taxon>Phytoactinopolyspora</taxon>
    </lineage>
</organism>
<dbReference type="InterPro" id="IPR014757">
    <property type="entry name" value="Tscrpt_reg_IclR_C"/>
</dbReference>
<evidence type="ECO:0000256" key="4">
    <source>
        <dbReference type="SAM" id="MobiDB-lite"/>
    </source>
</evidence>
<sequence length="287" mass="31348">MSEHSPEDGPDPTADNETPEEQTAAHGRDYTQRSVVRVCSILNMLQREVDGVSLNQIVEATGLAKPSAFRYMWTLERQRYVERDGKGGAYRLGLGFAGLQSRRLEVLRERARPWLVTMSQELGETANLGLLDNHAVLYVNVVESPSAVRLSATPGHQAPLHTTALGKAIAAELPEARVRELLEQAGMEKVTKNAITSVDDYLSELDRVRKVGYAIDNGENDIDGRCVAAPLAGTRMPAAISISAPAFRLTKRQLAVVGKRLIEIASEITPHPDEIQLDSDAVGSEED</sequence>
<feature type="domain" description="IclR-ED" evidence="6">
    <location>
        <begin position="90"/>
        <end position="274"/>
    </location>
</feature>
<feature type="domain" description="HTH iclR-type" evidence="5">
    <location>
        <begin position="32"/>
        <end position="94"/>
    </location>
</feature>
<feature type="region of interest" description="Disordered" evidence="4">
    <location>
        <begin position="1"/>
        <end position="29"/>
    </location>
</feature>
<comment type="caution">
    <text evidence="7">The sequence shown here is derived from an EMBL/GenBank/DDBJ whole genome shotgun (WGS) entry which is preliminary data.</text>
</comment>
<dbReference type="GO" id="GO:0045892">
    <property type="term" value="P:negative regulation of DNA-templated transcription"/>
    <property type="evidence" value="ECO:0007669"/>
    <property type="project" value="TreeGrafter"/>
</dbReference>
<gene>
    <name evidence="7" type="ORF">F7O44_06100</name>
</gene>
<dbReference type="InterPro" id="IPR029016">
    <property type="entry name" value="GAF-like_dom_sf"/>
</dbReference>
<dbReference type="InterPro" id="IPR005471">
    <property type="entry name" value="Tscrpt_reg_IclR_N"/>
</dbReference>
<keyword evidence="8" id="KW-1185">Reference proteome</keyword>
<dbReference type="Gene3D" id="1.10.10.10">
    <property type="entry name" value="Winged helix-like DNA-binding domain superfamily/Winged helix DNA-binding domain"/>
    <property type="match status" value="1"/>
</dbReference>
<dbReference type="SMART" id="SM00346">
    <property type="entry name" value="HTH_ICLR"/>
    <property type="match status" value="1"/>
</dbReference>
<accession>A0A7K3M067</accession>
<keyword evidence="2" id="KW-0238">DNA-binding</keyword>